<comment type="caution">
    <text evidence="3">The sequence shown here is derived from an EMBL/GenBank/DDBJ whole genome shotgun (WGS) entry which is preliminary data.</text>
</comment>
<feature type="compositionally biased region" description="Polar residues" evidence="1">
    <location>
        <begin position="37"/>
        <end position="65"/>
    </location>
</feature>
<dbReference type="Proteomes" id="UP000638014">
    <property type="component" value="Unassembled WGS sequence"/>
</dbReference>
<feature type="compositionally biased region" description="Low complexity" evidence="1">
    <location>
        <begin position="27"/>
        <end position="36"/>
    </location>
</feature>
<evidence type="ECO:0000313" key="4">
    <source>
        <dbReference type="Proteomes" id="UP000638014"/>
    </source>
</evidence>
<evidence type="ECO:0008006" key="5">
    <source>
        <dbReference type="Google" id="ProtNLM"/>
    </source>
</evidence>
<feature type="region of interest" description="Disordered" evidence="1">
    <location>
        <begin position="19"/>
        <end position="65"/>
    </location>
</feature>
<dbReference type="RefSeq" id="WP_191145808.1">
    <property type="nucleotide sequence ID" value="NZ_JACXAF010000022.1"/>
</dbReference>
<evidence type="ECO:0000256" key="1">
    <source>
        <dbReference type="SAM" id="MobiDB-lite"/>
    </source>
</evidence>
<proteinExistence type="predicted"/>
<feature type="chain" id="PRO_5035198031" description="Lipoprotein" evidence="2">
    <location>
        <begin position="26"/>
        <end position="175"/>
    </location>
</feature>
<evidence type="ECO:0000256" key="2">
    <source>
        <dbReference type="SAM" id="SignalP"/>
    </source>
</evidence>
<accession>A0A8J6QK57</accession>
<gene>
    <name evidence="3" type="ORF">IC617_15030</name>
</gene>
<feature type="signal peptide" evidence="2">
    <location>
        <begin position="1"/>
        <end position="25"/>
    </location>
</feature>
<reference evidence="3" key="1">
    <citation type="submission" date="2020-09" db="EMBL/GenBank/DDBJ databases">
        <title>A novel bacterium of genus Neiella, isolated from South China Sea.</title>
        <authorList>
            <person name="Huang H."/>
            <person name="Mo K."/>
            <person name="Hu Y."/>
        </authorList>
    </citation>
    <scope>NUCLEOTIDE SEQUENCE</scope>
    <source>
        <strain evidence="3">HB171785</strain>
    </source>
</reference>
<dbReference type="PROSITE" id="PS51257">
    <property type="entry name" value="PROKAR_LIPOPROTEIN"/>
    <property type="match status" value="1"/>
</dbReference>
<evidence type="ECO:0000313" key="3">
    <source>
        <dbReference type="EMBL" id="MBD1390743.1"/>
    </source>
</evidence>
<dbReference type="AlphaFoldDB" id="A0A8J6QK57"/>
<keyword evidence="4" id="KW-1185">Reference proteome</keyword>
<keyword evidence="2" id="KW-0732">Signal</keyword>
<dbReference type="EMBL" id="JACXAF010000022">
    <property type="protein sequence ID" value="MBD1390743.1"/>
    <property type="molecule type" value="Genomic_DNA"/>
</dbReference>
<name>A0A8J6QK57_9GAMM</name>
<protein>
    <recommendedName>
        <fullName evidence="5">Lipoprotein</fullName>
    </recommendedName>
</protein>
<sequence length="175" mass="18854">MKRSIVIYISALTLAACGGGSNAPAVSTTTSTGATSNEQPPSTQTEIAPSTQPQANNETEQPTAVASDQLQIDANFDFDHQQQLAVTIETPLISGSRYFATICAQQAVAEDDELSADYSQCLWQATLVDESTTAAIVLPAHIQQLVAELWQIHQGQYQVQRQTLQFYDGAATVMF</sequence>
<organism evidence="3 4">
    <name type="scientific">Neiella litorisoli</name>
    <dbReference type="NCBI Taxonomy" id="2771431"/>
    <lineage>
        <taxon>Bacteria</taxon>
        <taxon>Pseudomonadati</taxon>
        <taxon>Pseudomonadota</taxon>
        <taxon>Gammaproteobacteria</taxon>
        <taxon>Alteromonadales</taxon>
        <taxon>Echinimonadaceae</taxon>
        <taxon>Neiella</taxon>
    </lineage>
</organism>